<accession>A0A238H230</accession>
<dbReference type="AlphaFoldDB" id="A0A238H230"/>
<proteinExistence type="predicted"/>
<organism evidence="2 3">
    <name type="scientific">Burkholderia singularis</name>
    <dbReference type="NCBI Taxonomy" id="1503053"/>
    <lineage>
        <taxon>Bacteria</taxon>
        <taxon>Pseudomonadati</taxon>
        <taxon>Pseudomonadota</taxon>
        <taxon>Betaproteobacteria</taxon>
        <taxon>Burkholderiales</taxon>
        <taxon>Burkholderiaceae</taxon>
        <taxon>Burkholderia</taxon>
        <taxon>pseudomallei group</taxon>
    </lineage>
</organism>
<name>A0A238H230_9BURK</name>
<dbReference type="Proteomes" id="UP000198460">
    <property type="component" value="Unassembled WGS sequence"/>
</dbReference>
<evidence type="ECO:0000256" key="1">
    <source>
        <dbReference type="SAM" id="MobiDB-lite"/>
    </source>
</evidence>
<feature type="compositionally biased region" description="Basic and acidic residues" evidence="1">
    <location>
        <begin position="1"/>
        <end position="14"/>
    </location>
</feature>
<sequence length="38" mass="3732">MCKAAVEARGRDGSRASADVLSPARQSGDAGAVSLTVA</sequence>
<dbReference type="EMBL" id="FXAN01000039">
    <property type="protein sequence ID" value="SMF99272.1"/>
    <property type="molecule type" value="Genomic_DNA"/>
</dbReference>
<reference evidence="2 3" key="1">
    <citation type="submission" date="2017-04" db="EMBL/GenBank/DDBJ databases">
        <authorList>
            <person name="Afonso C.L."/>
            <person name="Miller P.J."/>
            <person name="Scott M.A."/>
            <person name="Spackman E."/>
            <person name="Goraichik I."/>
            <person name="Dimitrov K.M."/>
            <person name="Suarez D.L."/>
            <person name="Swayne D.E."/>
        </authorList>
    </citation>
    <scope>NUCLEOTIDE SEQUENCE [LARGE SCALE GENOMIC DNA]</scope>
    <source>
        <strain evidence="2">LMG 28154</strain>
    </source>
</reference>
<gene>
    <name evidence="2" type="ORF">BSIN_2493</name>
</gene>
<protein>
    <submittedName>
        <fullName evidence="2">Uncharacterized protein</fullName>
    </submittedName>
</protein>
<feature type="region of interest" description="Disordered" evidence="1">
    <location>
        <begin position="1"/>
        <end position="38"/>
    </location>
</feature>
<evidence type="ECO:0000313" key="2">
    <source>
        <dbReference type="EMBL" id="SMF99272.1"/>
    </source>
</evidence>
<evidence type="ECO:0000313" key="3">
    <source>
        <dbReference type="Proteomes" id="UP000198460"/>
    </source>
</evidence>